<keyword evidence="5" id="KW-0479">Metal-binding</keyword>
<keyword evidence="1 5" id="KW-0808">Transferase</keyword>
<feature type="active site" description="Proton donor/acceptor" evidence="5">
    <location>
        <position position="173"/>
    </location>
</feature>
<evidence type="ECO:0000256" key="2">
    <source>
        <dbReference type="ARBA" id="ARBA00022741"/>
    </source>
</evidence>
<dbReference type="OrthoDB" id="67445at2759"/>
<feature type="binding site" evidence="5">
    <location>
        <position position="13"/>
    </location>
    <ligand>
        <name>Mg(2+)</name>
        <dbReference type="ChEBI" id="CHEBI:18420"/>
    </ligand>
</feature>
<comment type="catalytic activity">
    <reaction evidence="5">
        <text>acetate + ATP = acetyl phosphate + ADP</text>
        <dbReference type="Rhea" id="RHEA:11352"/>
        <dbReference type="ChEBI" id="CHEBI:22191"/>
        <dbReference type="ChEBI" id="CHEBI:30089"/>
        <dbReference type="ChEBI" id="CHEBI:30616"/>
        <dbReference type="ChEBI" id="CHEBI:456216"/>
        <dbReference type="EC" id="2.7.2.1"/>
    </reaction>
</comment>
<organism evidence="6 7">
    <name type="scientific">Ceriporiopsis subvermispora (strain B)</name>
    <name type="common">White-rot fungus</name>
    <name type="synonym">Gelatoporia subvermispora</name>
    <dbReference type="NCBI Taxonomy" id="914234"/>
    <lineage>
        <taxon>Eukaryota</taxon>
        <taxon>Fungi</taxon>
        <taxon>Dikarya</taxon>
        <taxon>Basidiomycota</taxon>
        <taxon>Agaricomycotina</taxon>
        <taxon>Agaricomycetes</taxon>
        <taxon>Polyporales</taxon>
        <taxon>Gelatoporiaceae</taxon>
        <taxon>Gelatoporia</taxon>
    </lineage>
</organism>
<evidence type="ECO:0000256" key="5">
    <source>
        <dbReference type="HAMAP-Rule" id="MF_03131"/>
    </source>
</evidence>
<feature type="binding site" evidence="5">
    <location>
        <position position="450"/>
    </location>
    <ligand>
        <name>Mg(2+)</name>
        <dbReference type="ChEBI" id="CHEBI:18420"/>
    </ligand>
</feature>
<feature type="site" description="Transition state stabilizer" evidence="5">
    <location>
        <position position="205"/>
    </location>
</feature>
<comment type="similarity">
    <text evidence="5">Belongs to the acetokinase family.</text>
</comment>
<keyword evidence="4 5" id="KW-0067">ATP-binding</keyword>
<dbReference type="PROSITE" id="PS01076">
    <property type="entry name" value="ACETATE_KINASE_2"/>
    <property type="match status" value="1"/>
</dbReference>
<dbReference type="InterPro" id="IPR023865">
    <property type="entry name" value="Aliphatic_acid_kinase_CS"/>
</dbReference>
<protein>
    <recommendedName>
        <fullName evidence="5">Probable acetate kinase</fullName>
        <ecNumber evidence="5">2.7.2.1</ecNumber>
    </recommendedName>
    <alternativeName>
        <fullName evidence="5">Acetokinase</fullName>
    </alternativeName>
</protein>
<feature type="site" description="Transition state stabilizer" evidence="5">
    <location>
        <position position="266"/>
    </location>
</feature>
<dbReference type="InterPro" id="IPR043129">
    <property type="entry name" value="ATPase_NBD"/>
</dbReference>
<evidence type="ECO:0000256" key="1">
    <source>
        <dbReference type="ARBA" id="ARBA00022679"/>
    </source>
</evidence>
<name>M2R586_CERS8</name>
<dbReference type="InterPro" id="IPR000890">
    <property type="entry name" value="Aliphatic_acid_kin_short-chain"/>
</dbReference>
<evidence type="ECO:0000256" key="3">
    <source>
        <dbReference type="ARBA" id="ARBA00022777"/>
    </source>
</evidence>
<dbReference type="PANTHER" id="PTHR21060:SF15">
    <property type="entry name" value="ACETATE KINASE-RELATED"/>
    <property type="match status" value="1"/>
</dbReference>
<accession>M2R586</accession>
<keyword evidence="5" id="KW-0460">Magnesium</keyword>
<dbReference type="HAMAP" id="MF_00020">
    <property type="entry name" value="Acetate_kinase"/>
    <property type="match status" value="1"/>
</dbReference>
<dbReference type="HOGENOM" id="CLU_020352_1_0_1"/>
<dbReference type="Gene3D" id="3.30.420.40">
    <property type="match status" value="2"/>
</dbReference>
<dbReference type="EC" id="2.7.2.1" evidence="5"/>
<dbReference type="GO" id="GO:0008776">
    <property type="term" value="F:acetate kinase activity"/>
    <property type="evidence" value="ECO:0007669"/>
    <property type="project" value="UniProtKB-UniRule"/>
</dbReference>
<dbReference type="PROSITE" id="PS01075">
    <property type="entry name" value="ACETATE_KINASE_1"/>
    <property type="match status" value="1"/>
</dbReference>
<gene>
    <name evidence="6" type="ORF">CERSUDRAFT_117576</name>
</gene>
<dbReference type="GO" id="GO:0000287">
    <property type="term" value="F:magnesium ion binding"/>
    <property type="evidence" value="ECO:0007669"/>
    <property type="project" value="UniProtKB-UniRule"/>
</dbReference>
<dbReference type="UniPathway" id="UPA00340">
    <property type="reaction ID" value="UER00458"/>
</dbReference>
<evidence type="ECO:0000256" key="4">
    <source>
        <dbReference type="ARBA" id="ARBA00022840"/>
    </source>
</evidence>
<keyword evidence="2 5" id="KW-0547">Nucleotide-binding</keyword>
<dbReference type="Pfam" id="PF00871">
    <property type="entry name" value="Acetate_kinase"/>
    <property type="match status" value="2"/>
</dbReference>
<feature type="binding site" evidence="5">
    <location>
        <position position="117"/>
    </location>
    <ligand>
        <name>substrate</name>
    </ligand>
</feature>
<feature type="binding site" evidence="5">
    <location>
        <position position="20"/>
    </location>
    <ligand>
        <name>ATP</name>
        <dbReference type="ChEBI" id="CHEBI:30616"/>
    </ligand>
</feature>
<dbReference type="EMBL" id="KB445804">
    <property type="protein sequence ID" value="EMD34066.1"/>
    <property type="molecule type" value="Genomic_DNA"/>
</dbReference>
<evidence type="ECO:0000313" key="7">
    <source>
        <dbReference type="Proteomes" id="UP000016930"/>
    </source>
</evidence>
<dbReference type="STRING" id="914234.M2R586"/>
<comment type="caution">
    <text evidence="5">Lacks conserved residue(s) required for the propagation of feature annotation.</text>
</comment>
<dbReference type="InterPro" id="IPR004372">
    <property type="entry name" value="Ac/propionate_kinase"/>
</dbReference>
<dbReference type="PANTHER" id="PTHR21060">
    <property type="entry name" value="ACETATE KINASE"/>
    <property type="match status" value="1"/>
</dbReference>
<proteinExistence type="inferred from homology"/>
<comment type="pathway">
    <text evidence="5">Metabolic intermediate biosynthesis; acetyl-CoA biosynthesis; acetyl-CoA from acetate: step 1/2.</text>
</comment>
<dbReference type="GO" id="GO:0005524">
    <property type="term" value="F:ATP binding"/>
    <property type="evidence" value="ECO:0007669"/>
    <property type="project" value="UniProtKB-KW"/>
</dbReference>
<reference evidence="6 7" key="1">
    <citation type="journal article" date="2012" name="Proc. Natl. Acad. Sci. U.S.A.">
        <title>Comparative genomics of Ceriporiopsis subvermispora and Phanerochaete chrysosporium provide insight into selective ligninolysis.</title>
        <authorList>
            <person name="Fernandez-Fueyo E."/>
            <person name="Ruiz-Duenas F.J."/>
            <person name="Ferreira P."/>
            <person name="Floudas D."/>
            <person name="Hibbett D.S."/>
            <person name="Canessa P."/>
            <person name="Larrondo L.F."/>
            <person name="James T.Y."/>
            <person name="Seelenfreund D."/>
            <person name="Lobos S."/>
            <person name="Polanco R."/>
            <person name="Tello M."/>
            <person name="Honda Y."/>
            <person name="Watanabe T."/>
            <person name="Watanabe T."/>
            <person name="Ryu J.S."/>
            <person name="Kubicek C.P."/>
            <person name="Schmoll M."/>
            <person name="Gaskell J."/>
            <person name="Hammel K.E."/>
            <person name="St John F.J."/>
            <person name="Vanden Wymelenberg A."/>
            <person name="Sabat G."/>
            <person name="Splinter BonDurant S."/>
            <person name="Syed K."/>
            <person name="Yadav J.S."/>
            <person name="Doddapaneni H."/>
            <person name="Subramanian V."/>
            <person name="Lavin J.L."/>
            <person name="Oguiza J.A."/>
            <person name="Perez G."/>
            <person name="Pisabarro A.G."/>
            <person name="Ramirez L."/>
            <person name="Santoyo F."/>
            <person name="Master E."/>
            <person name="Coutinho P.M."/>
            <person name="Henrissat B."/>
            <person name="Lombard V."/>
            <person name="Magnuson J.K."/>
            <person name="Kuees U."/>
            <person name="Hori C."/>
            <person name="Igarashi K."/>
            <person name="Samejima M."/>
            <person name="Held B.W."/>
            <person name="Barry K.W."/>
            <person name="LaButti K.M."/>
            <person name="Lapidus A."/>
            <person name="Lindquist E.A."/>
            <person name="Lucas S.M."/>
            <person name="Riley R."/>
            <person name="Salamov A.A."/>
            <person name="Hoffmeister D."/>
            <person name="Schwenk D."/>
            <person name="Hadar Y."/>
            <person name="Yarden O."/>
            <person name="de Vries R.P."/>
            <person name="Wiebenga A."/>
            <person name="Stenlid J."/>
            <person name="Eastwood D."/>
            <person name="Grigoriev I.V."/>
            <person name="Berka R.M."/>
            <person name="Blanchette R.A."/>
            <person name="Kersten P."/>
            <person name="Martinez A.T."/>
            <person name="Vicuna R."/>
            <person name="Cullen D."/>
        </authorList>
    </citation>
    <scope>NUCLEOTIDE SEQUENCE [LARGE SCALE GENOMIC DNA]</scope>
    <source>
        <strain evidence="6 7">B</strain>
    </source>
</reference>
<sequence length="466" mass="51165">MSPHAADLILAANAGSSSLKMSLYQRNHDAVSDTSSGAPPGHRSVTLLLTSSITNLSAPPASFSFSFTHSAPHKGADAKKQHVDEVHDHASACERFLQYMEREAHIDKSRVKYVCHRVVHGGDYFEPVVVDQERYHHIEKLSDLAPLHNGGALAVMKACLDALPKAASVAYFDTSFHRTIPAHIASYAIDQEVAMTRGLKKYGFHGLSYAYILGSVCHHLQKDVSRTNLIVMHLGSGASACAIRAGRSVNTSMGLTPVSGLPGATRSGRIDPSLVFHYTNRAGHMSHKREVEAQVHVTLAEDILNRQAGWKALTGTADFAEVVEGMRKWEETQTDTNKQPSQEKGLQDMSGWKTDEKFKMAFELFVDRIMGEIGTYYVLLGGCVDALVFSGGIGEKSADLREAVVEKVRCLGFEVDQTKNNGVDDQEGSVVEIWKSTEDGKRILVCRTDEQMEMAKECAVVETFWK</sequence>
<feature type="binding site" evidence="5">
    <location>
        <begin position="233"/>
        <end position="237"/>
    </location>
    <ligand>
        <name>ATP</name>
        <dbReference type="ChEBI" id="CHEBI:30616"/>
    </ligand>
</feature>
<dbReference type="PRINTS" id="PR00471">
    <property type="entry name" value="ACETATEKNASE"/>
</dbReference>
<dbReference type="Proteomes" id="UP000016930">
    <property type="component" value="Unassembled WGS sequence"/>
</dbReference>
<evidence type="ECO:0000313" key="6">
    <source>
        <dbReference type="EMBL" id="EMD34066.1"/>
    </source>
</evidence>
<comment type="cofactor">
    <cofactor evidence="5">
        <name>Mg(2+)</name>
        <dbReference type="ChEBI" id="CHEBI:18420"/>
    </cofactor>
</comment>
<keyword evidence="3 5" id="KW-0418">Kinase</keyword>
<keyword evidence="7" id="KW-1185">Reference proteome</keyword>
<dbReference type="GO" id="GO:0006083">
    <property type="term" value="P:acetate metabolic process"/>
    <property type="evidence" value="ECO:0007669"/>
    <property type="project" value="TreeGrafter"/>
</dbReference>
<dbReference type="SUPFAM" id="SSF53067">
    <property type="entry name" value="Actin-like ATPase domain"/>
    <property type="match status" value="2"/>
</dbReference>
<dbReference type="AlphaFoldDB" id="M2R586"/>
<dbReference type="GO" id="GO:0006085">
    <property type="term" value="P:acetyl-CoA biosynthetic process"/>
    <property type="evidence" value="ECO:0007669"/>
    <property type="project" value="UniProtKB-UniRule"/>
</dbReference>